<protein>
    <submittedName>
        <fullName evidence="1">Uncharacterized protein</fullName>
    </submittedName>
</protein>
<dbReference type="EMBL" id="GGEC01017554">
    <property type="protein sequence ID" value="MBW98037.1"/>
    <property type="molecule type" value="Transcribed_RNA"/>
</dbReference>
<organism evidence="1">
    <name type="scientific">Rhizophora mucronata</name>
    <name type="common">Asiatic mangrove</name>
    <dbReference type="NCBI Taxonomy" id="61149"/>
    <lineage>
        <taxon>Eukaryota</taxon>
        <taxon>Viridiplantae</taxon>
        <taxon>Streptophyta</taxon>
        <taxon>Embryophyta</taxon>
        <taxon>Tracheophyta</taxon>
        <taxon>Spermatophyta</taxon>
        <taxon>Magnoliopsida</taxon>
        <taxon>eudicotyledons</taxon>
        <taxon>Gunneridae</taxon>
        <taxon>Pentapetalae</taxon>
        <taxon>rosids</taxon>
        <taxon>fabids</taxon>
        <taxon>Malpighiales</taxon>
        <taxon>Rhizophoraceae</taxon>
        <taxon>Rhizophora</taxon>
    </lineage>
</organism>
<sequence length="25" mass="2968">MYGLCLQLDQENGEIILLYKQLQIE</sequence>
<proteinExistence type="predicted"/>
<evidence type="ECO:0000313" key="1">
    <source>
        <dbReference type="EMBL" id="MBW98037.1"/>
    </source>
</evidence>
<reference evidence="1" key="1">
    <citation type="submission" date="2018-02" db="EMBL/GenBank/DDBJ databases">
        <title>Rhizophora mucronata_Transcriptome.</title>
        <authorList>
            <person name="Meera S.P."/>
            <person name="Sreeshan A."/>
            <person name="Augustine A."/>
        </authorList>
    </citation>
    <scope>NUCLEOTIDE SEQUENCE</scope>
    <source>
        <tissue evidence="1">Leaf</tissue>
    </source>
</reference>
<name>A0A2P2JX33_RHIMU</name>
<accession>A0A2P2JX33</accession>
<dbReference type="AlphaFoldDB" id="A0A2P2JX33"/>